<name>A0A6L6GKI5_9GAMM</name>
<evidence type="ECO:0000313" key="5">
    <source>
        <dbReference type="Proteomes" id="UP001284094"/>
    </source>
</evidence>
<dbReference type="Pfam" id="PF13557">
    <property type="entry name" value="Phenol_MetA_deg"/>
    <property type="match status" value="1"/>
</dbReference>
<dbReference type="EMBL" id="JAXHPO010000013">
    <property type="protein sequence ID" value="MDY6550044.1"/>
    <property type="molecule type" value="Genomic_DNA"/>
</dbReference>
<evidence type="ECO:0000313" key="2">
    <source>
        <dbReference type="EMBL" id="MDY6550044.1"/>
    </source>
</evidence>
<dbReference type="EMBL" id="WLYL01000061">
    <property type="protein sequence ID" value="MTD12224.1"/>
    <property type="molecule type" value="Genomic_DNA"/>
</dbReference>
<proteinExistence type="predicted"/>
<reference evidence="2 5" key="3">
    <citation type="journal article" date="2024" name="Syst. Appl. Microbiol.">
        <title>Evidence for the occurrence of Acinetobacter faecalis in cattle feces and its emended description.</title>
        <authorList>
            <person name="Kyselkova M."/>
            <person name="Xanthopoulou K."/>
            <person name="Shestivska V."/>
            <person name="Spanelova P."/>
            <person name="Maixnerova M."/>
            <person name="Higgins P.G."/>
            <person name="Nemec A."/>
        </authorList>
    </citation>
    <scope>NUCLEOTIDE SEQUENCE [LARGE SCALE GENOMIC DNA]</scope>
    <source>
        <strain evidence="2 5">ANC 7225</strain>
    </source>
</reference>
<keyword evidence="1" id="KW-0732">Signal</keyword>
<dbReference type="Proteomes" id="UP000473854">
    <property type="component" value="Unassembled WGS sequence"/>
</dbReference>
<dbReference type="InterPro" id="IPR025737">
    <property type="entry name" value="FApF"/>
</dbReference>
<sequence>MSALKTLGFTLLAGLSANAVAAEFSFDHTGSGVGTGITPVGKLAWEQSLPSYSYSEEKTENGKLKKSTYAADVLLRTGLAEGLELQLGWDGPQWTQSKVGKTKESKHGLGDVSIGLKKAIELDDEKMSMAVLAQAVIATGNDEFTNDKDIYSLGSVVAYDHSDQLTTSISMIYEVQNSNWAVTAVPTVEYLIAGNWSGFSELVYRKQEGQDVEYNLGSGVIYAFNERAQVDATIGLDLNGQDKGYQAGFGVSYLF</sequence>
<dbReference type="RefSeq" id="WP_154773754.1">
    <property type="nucleotide sequence ID" value="NZ_JAXHPO010000013.1"/>
</dbReference>
<comment type="caution">
    <text evidence="3">The sequence shown here is derived from an EMBL/GenBank/DDBJ whole genome shotgun (WGS) entry which is preliminary data.</text>
</comment>
<protein>
    <submittedName>
        <fullName evidence="3">Transporter</fullName>
    </submittedName>
</protein>
<accession>A0A6L6GKI5</accession>
<feature type="signal peptide" evidence="1">
    <location>
        <begin position="1"/>
        <end position="21"/>
    </location>
</feature>
<reference evidence="3 4" key="1">
    <citation type="submission" date="2019-11" db="EMBL/GenBank/DDBJ databases">
        <authorList>
            <person name="An D."/>
        </authorList>
    </citation>
    <scope>NUCLEOTIDE SEQUENCE [LARGE SCALE GENOMIC DNA]</scope>
    <source>
        <strain evidence="3 4">YIM 103518</strain>
    </source>
</reference>
<dbReference type="AlphaFoldDB" id="A0A6L6GKI5"/>
<organism evidence="3 4">
    <name type="scientific">Acinetobacter faecalis</name>
    <dbReference type="NCBI Taxonomy" id="2665161"/>
    <lineage>
        <taxon>Bacteria</taxon>
        <taxon>Pseudomonadati</taxon>
        <taxon>Pseudomonadota</taxon>
        <taxon>Gammaproteobacteria</taxon>
        <taxon>Moraxellales</taxon>
        <taxon>Moraxellaceae</taxon>
        <taxon>Acinetobacter</taxon>
    </lineage>
</organism>
<evidence type="ECO:0000313" key="4">
    <source>
        <dbReference type="Proteomes" id="UP000473854"/>
    </source>
</evidence>
<gene>
    <name evidence="3" type="ORF">GIX10_12550</name>
    <name evidence="2" type="ORF">SKM48_04570</name>
</gene>
<dbReference type="Proteomes" id="UP001284094">
    <property type="component" value="Unassembled WGS sequence"/>
</dbReference>
<evidence type="ECO:0000313" key="3">
    <source>
        <dbReference type="EMBL" id="MTD12224.1"/>
    </source>
</evidence>
<feature type="chain" id="PRO_5026867765" evidence="1">
    <location>
        <begin position="22"/>
        <end position="255"/>
    </location>
</feature>
<evidence type="ECO:0000256" key="1">
    <source>
        <dbReference type="SAM" id="SignalP"/>
    </source>
</evidence>
<keyword evidence="5" id="KW-1185">Reference proteome</keyword>
<reference evidence="2" key="2">
    <citation type="submission" date="2023-11" db="EMBL/GenBank/DDBJ databases">
        <authorList>
            <person name="Kyselkova M."/>
            <person name="Xanthopoulou K."/>
            <person name="Shestivska V."/>
            <person name="Spanelova P."/>
            <person name="Maixnerova M."/>
            <person name="Higgins P.G."/>
            <person name="Nemec A."/>
        </authorList>
    </citation>
    <scope>NUCLEOTIDE SEQUENCE</scope>
    <source>
        <strain evidence="2">ANC 7225</strain>
    </source>
</reference>